<dbReference type="EMBL" id="AEYI02001945">
    <property type="protein sequence ID" value="KFG31518.1"/>
    <property type="molecule type" value="Genomic_DNA"/>
</dbReference>
<dbReference type="AlphaFoldDB" id="A0A086JHA0"/>
<dbReference type="Gene3D" id="3.40.30.10">
    <property type="entry name" value="Glutaredoxin"/>
    <property type="match status" value="1"/>
</dbReference>
<gene>
    <name evidence="1" type="ORF">TGP89_216910</name>
</gene>
<organism evidence="1 2">
    <name type="scientific">Toxoplasma gondii p89</name>
    <dbReference type="NCBI Taxonomy" id="943119"/>
    <lineage>
        <taxon>Eukaryota</taxon>
        <taxon>Sar</taxon>
        <taxon>Alveolata</taxon>
        <taxon>Apicomplexa</taxon>
        <taxon>Conoidasida</taxon>
        <taxon>Coccidia</taxon>
        <taxon>Eucoccidiorida</taxon>
        <taxon>Eimeriorina</taxon>
        <taxon>Sarcocystidae</taxon>
        <taxon>Toxoplasma</taxon>
    </lineage>
</organism>
<dbReference type="Proteomes" id="UP000028828">
    <property type="component" value="Unassembled WGS sequence"/>
</dbReference>
<reference evidence="1 2" key="1">
    <citation type="submission" date="2014-03" db="EMBL/GenBank/DDBJ databases">
        <authorList>
            <person name="Sibley D."/>
            <person name="Venepally P."/>
            <person name="Karamycheva S."/>
            <person name="Hadjithomas M."/>
            <person name="Khan A."/>
            <person name="Brunk B."/>
            <person name="Roos D."/>
            <person name="Caler E."/>
            <person name="Lorenzi H."/>
        </authorList>
    </citation>
    <scope>NUCLEOTIDE SEQUENCE [LARGE SCALE GENOMIC DNA]</scope>
    <source>
        <strain evidence="2">p89</strain>
    </source>
</reference>
<evidence type="ECO:0000313" key="2">
    <source>
        <dbReference type="Proteomes" id="UP000028828"/>
    </source>
</evidence>
<proteinExistence type="predicted"/>
<accession>A0A086JHA0</accession>
<evidence type="ECO:0000313" key="1">
    <source>
        <dbReference type="EMBL" id="KFG31518.1"/>
    </source>
</evidence>
<name>A0A086JHA0_TOXGO</name>
<dbReference type="VEuPathDB" id="ToxoDB:TGP89_216910"/>
<dbReference type="OrthoDB" id="433917at2759"/>
<comment type="caution">
    <text evidence="1">The sequence shown here is derived from an EMBL/GenBank/DDBJ whole genome shotgun (WGS) entry which is preliminary data.</text>
</comment>
<protein>
    <submittedName>
        <fullName evidence="1">Uncharacterized protein</fullName>
    </submittedName>
</protein>
<sequence length="217" mass="24604">MKGLDVSRLFFPFARGEIPSCSFPRRRFAASGIPPSHLFPPSLSSSRFKSSVSGVSPSVFEQVRSISFPLIACIRPTSASHERRCPNENTTGVALPFSMPKYDLFKPLDFLACVKSVHVAYHPGRPRSEVCRQLIHHMKSDSVRKRFPSLQASYQLLGYNAPSTIKIELINGKKHEFQAEHFSLREMQMRFDTDQFEAYLEYMKSQSVEAKPGDDDL</sequence>